<dbReference type="Proteomes" id="UP000306912">
    <property type="component" value="Unassembled WGS sequence"/>
</dbReference>
<evidence type="ECO:0000313" key="2">
    <source>
        <dbReference type="Proteomes" id="UP000306912"/>
    </source>
</evidence>
<comment type="caution">
    <text evidence="1">The sequence shown here is derived from an EMBL/GenBank/DDBJ whole genome shotgun (WGS) entry which is preliminary data.</text>
</comment>
<dbReference type="InParanoid" id="A0A5R8Q9F5"/>
<dbReference type="AlphaFoldDB" id="A0A5R8Q9F5"/>
<reference evidence="1 2" key="1">
    <citation type="submission" date="2019-05" db="EMBL/GenBank/DDBJ databases">
        <title>Culicoidintestinum kansasii gen. nov., sp. nov. from the gastrointestinal tract of the biting midge, Culicoides sonorensis.</title>
        <authorList>
            <person name="Neupane S."/>
            <person name="Ghosh A."/>
            <person name="Gunther S."/>
            <person name="Martin K."/>
            <person name="Zurek L."/>
        </authorList>
    </citation>
    <scope>NUCLEOTIDE SEQUENCE [LARGE SCALE GENOMIC DNA]</scope>
    <source>
        <strain evidence="1 2">CS-1</strain>
    </source>
</reference>
<proteinExistence type="predicted"/>
<name>A0A5R8Q9F5_9FIRM</name>
<dbReference type="OrthoDB" id="2362564at2"/>
<protein>
    <recommendedName>
        <fullName evidence="3">Phage gp6-like head-tail connector protein</fullName>
    </recommendedName>
</protein>
<dbReference type="RefSeq" id="WP_138191747.1">
    <property type="nucleotide sequence ID" value="NZ_VBWP01000009.1"/>
</dbReference>
<evidence type="ECO:0008006" key="3">
    <source>
        <dbReference type="Google" id="ProtNLM"/>
    </source>
</evidence>
<accession>A0A5R8Q9F5</accession>
<organism evidence="1 2">
    <name type="scientific">Culicoidibacter larvae</name>
    <dbReference type="NCBI Taxonomy" id="2579976"/>
    <lineage>
        <taxon>Bacteria</taxon>
        <taxon>Bacillati</taxon>
        <taxon>Bacillota</taxon>
        <taxon>Culicoidibacteria</taxon>
        <taxon>Culicoidibacterales</taxon>
        <taxon>Culicoidibacteraceae</taxon>
        <taxon>Culicoidibacter</taxon>
    </lineage>
</organism>
<dbReference type="EMBL" id="VBWP01000009">
    <property type="protein sequence ID" value="TLG72053.1"/>
    <property type="molecule type" value="Genomic_DNA"/>
</dbReference>
<evidence type="ECO:0000313" key="1">
    <source>
        <dbReference type="EMBL" id="TLG72053.1"/>
    </source>
</evidence>
<sequence>MGELLPKLKQRLKVVSNVFDDDLKLIIDSGIEYFKNINDDFSPGDKHSDTVLLFEYCRYYFNDVGELFSTNYAKELLQLSLRGVIDETKVGDSSSE</sequence>
<gene>
    <name evidence="1" type="ORF">FEZ08_09475</name>
</gene>
<keyword evidence="2" id="KW-1185">Reference proteome</keyword>